<dbReference type="FunFam" id="3.40.50.1820:FF:000276">
    <property type="entry name" value="Acyl-protein thioesterase 1"/>
    <property type="match status" value="1"/>
</dbReference>
<dbReference type="Gene3D" id="3.40.50.1820">
    <property type="entry name" value="alpha/beta hydrolase"/>
    <property type="match status" value="1"/>
</dbReference>
<dbReference type="FunCoup" id="A0A1X2H5W6">
    <property type="interactions" value="426"/>
</dbReference>
<comment type="function">
    <text evidence="12">Hydrolyzes fatty acids from S-acylated cysteine residues in proteins with a strong preference for palmitoylated G-alpha proteins over other acyl substrates. Mediates the deacylation of G-alpha proteins such as GPA1 in vivo, but has weak or no activity toward palmitoylated Ras proteins. Has weak lysophospholipase activity in vitro; however such activity may not exist in vivo.</text>
</comment>
<dbReference type="InterPro" id="IPR003140">
    <property type="entry name" value="PLipase/COase/thioEstase"/>
</dbReference>
<evidence type="ECO:0000256" key="2">
    <source>
        <dbReference type="ARBA" id="ARBA00004496"/>
    </source>
</evidence>
<dbReference type="OrthoDB" id="2418081at2759"/>
<dbReference type="EC" id="3.1.2.22" evidence="4"/>
<keyword evidence="10" id="KW-0443">Lipid metabolism</keyword>
<dbReference type="GO" id="GO:0008474">
    <property type="term" value="F:palmitoyl-(protein) hydrolase activity"/>
    <property type="evidence" value="ECO:0007669"/>
    <property type="project" value="UniProtKB-EC"/>
</dbReference>
<dbReference type="GO" id="GO:0005737">
    <property type="term" value="C:cytoplasm"/>
    <property type="evidence" value="ECO:0007669"/>
    <property type="project" value="UniProtKB-SubCell"/>
</dbReference>
<evidence type="ECO:0000313" key="17">
    <source>
        <dbReference type="Proteomes" id="UP000242180"/>
    </source>
</evidence>
<evidence type="ECO:0000256" key="4">
    <source>
        <dbReference type="ARBA" id="ARBA00012423"/>
    </source>
</evidence>
<evidence type="ECO:0000256" key="10">
    <source>
        <dbReference type="ARBA" id="ARBA00023098"/>
    </source>
</evidence>
<keyword evidence="11" id="KW-0539">Nucleus</keyword>
<keyword evidence="8" id="KW-0378">Hydrolase</keyword>
<comment type="similarity">
    <text evidence="3">Belongs to the AB hydrolase superfamily. AB hydrolase 2 family.</text>
</comment>
<comment type="catalytic activity">
    <reaction evidence="14">
        <text>S-hexadecanoyl-L-cysteinyl-[protein] + H2O = L-cysteinyl-[protein] + hexadecanoate + H(+)</text>
        <dbReference type="Rhea" id="RHEA:19233"/>
        <dbReference type="Rhea" id="RHEA-COMP:10131"/>
        <dbReference type="Rhea" id="RHEA-COMP:11032"/>
        <dbReference type="ChEBI" id="CHEBI:7896"/>
        <dbReference type="ChEBI" id="CHEBI:15377"/>
        <dbReference type="ChEBI" id="CHEBI:15378"/>
        <dbReference type="ChEBI" id="CHEBI:29950"/>
        <dbReference type="ChEBI" id="CHEBI:74151"/>
        <dbReference type="EC" id="3.1.2.22"/>
    </reaction>
</comment>
<evidence type="ECO:0000256" key="12">
    <source>
        <dbReference type="ARBA" id="ARBA00029392"/>
    </source>
</evidence>
<keyword evidence="9" id="KW-0276">Fatty acid metabolism</keyword>
<dbReference type="AlphaFoldDB" id="A0A1X2H5W6"/>
<dbReference type="Pfam" id="PF02230">
    <property type="entry name" value="Abhydrolase_2"/>
    <property type="match status" value="1"/>
</dbReference>
<dbReference type="GO" id="GO:0006631">
    <property type="term" value="P:fatty acid metabolic process"/>
    <property type="evidence" value="ECO:0007669"/>
    <property type="project" value="UniProtKB-KW"/>
</dbReference>
<dbReference type="STRING" id="13706.A0A1X2H5W6"/>
<keyword evidence="7" id="KW-0963">Cytoplasm</keyword>
<evidence type="ECO:0000256" key="11">
    <source>
        <dbReference type="ARBA" id="ARBA00023242"/>
    </source>
</evidence>
<evidence type="ECO:0000256" key="9">
    <source>
        <dbReference type="ARBA" id="ARBA00022832"/>
    </source>
</evidence>
<protein>
    <recommendedName>
        <fullName evidence="5">Acyl-protein thioesterase 1</fullName>
        <ecNumber evidence="4">3.1.2.22</ecNumber>
    </recommendedName>
    <alternativeName>
        <fullName evidence="13">Palmitoyl-protein hydrolase</fullName>
    </alternativeName>
</protein>
<dbReference type="GO" id="GO:0005634">
    <property type="term" value="C:nucleus"/>
    <property type="evidence" value="ECO:0007669"/>
    <property type="project" value="UniProtKB-SubCell"/>
</dbReference>
<dbReference type="EMBL" id="MCGN01000008">
    <property type="protein sequence ID" value="ORY93777.1"/>
    <property type="molecule type" value="Genomic_DNA"/>
</dbReference>
<dbReference type="PANTHER" id="PTHR10655">
    <property type="entry name" value="LYSOPHOSPHOLIPASE-RELATED"/>
    <property type="match status" value="1"/>
</dbReference>
<evidence type="ECO:0000256" key="6">
    <source>
        <dbReference type="ARBA" id="ARBA00022487"/>
    </source>
</evidence>
<comment type="subcellular location">
    <subcellularLocation>
        <location evidence="2">Cytoplasm</location>
    </subcellularLocation>
    <subcellularLocation>
        <location evidence="1">Nucleus</location>
    </subcellularLocation>
</comment>
<keyword evidence="6" id="KW-0719">Serine esterase</keyword>
<dbReference type="InterPro" id="IPR029058">
    <property type="entry name" value="AB_hydrolase_fold"/>
</dbReference>
<dbReference type="PANTHER" id="PTHR10655:SF17">
    <property type="entry name" value="LYSOPHOSPHOLIPASE-LIKE PROTEIN 1"/>
    <property type="match status" value="1"/>
</dbReference>
<evidence type="ECO:0000256" key="3">
    <source>
        <dbReference type="ARBA" id="ARBA00006499"/>
    </source>
</evidence>
<dbReference type="InParanoid" id="A0A1X2H5W6"/>
<dbReference type="InterPro" id="IPR050565">
    <property type="entry name" value="LYPA1-2/EST-like"/>
</dbReference>
<feature type="domain" description="Phospholipase/carboxylesterase/thioesterase" evidence="15">
    <location>
        <begin position="7"/>
        <end position="218"/>
    </location>
</feature>
<evidence type="ECO:0000313" key="16">
    <source>
        <dbReference type="EMBL" id="ORY93777.1"/>
    </source>
</evidence>
<dbReference type="SUPFAM" id="SSF53474">
    <property type="entry name" value="alpha/beta-Hydrolases"/>
    <property type="match status" value="1"/>
</dbReference>
<name>A0A1X2H5W6_SYNRA</name>
<evidence type="ECO:0000256" key="1">
    <source>
        <dbReference type="ARBA" id="ARBA00004123"/>
    </source>
</evidence>
<sequence length="223" mass="24213">MASKLTSVVIGAKSKHTATVFWLHGLGDSGAGWSFLADQLSGLFPYVKWVLPNAPAIPITLNGGMRMPGWFDLTGLDKSSLDHEDRKGMESSVDKVKGLIQEEIQNGIPSERIVVGGFSQGCAIALLTALKSEEKFAGIVACSGWLAMKDTVHPPRSNTAPILMCHGDSDPVVRPEFGRESAEYLKQLGYNLKFNMYPNLGHSADPNELRDIATFIRDNLPDA</sequence>
<accession>A0A1X2H5W6</accession>
<comment type="caution">
    <text evidence="16">The sequence shown here is derived from an EMBL/GenBank/DDBJ whole genome shotgun (WGS) entry which is preliminary data.</text>
</comment>
<gene>
    <name evidence="16" type="ORF">BCR43DRAFT_495304</name>
</gene>
<dbReference type="GO" id="GO:0052689">
    <property type="term" value="F:carboxylic ester hydrolase activity"/>
    <property type="evidence" value="ECO:0007669"/>
    <property type="project" value="UniProtKB-KW"/>
</dbReference>
<evidence type="ECO:0000256" key="5">
    <source>
        <dbReference type="ARBA" id="ARBA00014923"/>
    </source>
</evidence>
<keyword evidence="17" id="KW-1185">Reference proteome</keyword>
<evidence type="ECO:0000259" key="15">
    <source>
        <dbReference type="Pfam" id="PF02230"/>
    </source>
</evidence>
<proteinExistence type="inferred from homology"/>
<evidence type="ECO:0000256" key="13">
    <source>
        <dbReference type="ARBA" id="ARBA00031195"/>
    </source>
</evidence>
<dbReference type="Proteomes" id="UP000242180">
    <property type="component" value="Unassembled WGS sequence"/>
</dbReference>
<organism evidence="16 17">
    <name type="scientific">Syncephalastrum racemosum</name>
    <name type="common">Filamentous fungus</name>
    <dbReference type="NCBI Taxonomy" id="13706"/>
    <lineage>
        <taxon>Eukaryota</taxon>
        <taxon>Fungi</taxon>
        <taxon>Fungi incertae sedis</taxon>
        <taxon>Mucoromycota</taxon>
        <taxon>Mucoromycotina</taxon>
        <taxon>Mucoromycetes</taxon>
        <taxon>Mucorales</taxon>
        <taxon>Syncephalastraceae</taxon>
        <taxon>Syncephalastrum</taxon>
    </lineage>
</organism>
<dbReference type="OMA" id="WYDILAM"/>
<evidence type="ECO:0000256" key="7">
    <source>
        <dbReference type="ARBA" id="ARBA00022490"/>
    </source>
</evidence>
<evidence type="ECO:0000256" key="8">
    <source>
        <dbReference type="ARBA" id="ARBA00022801"/>
    </source>
</evidence>
<reference evidence="16 17" key="1">
    <citation type="submission" date="2016-07" db="EMBL/GenBank/DDBJ databases">
        <title>Pervasive Adenine N6-methylation of Active Genes in Fungi.</title>
        <authorList>
            <consortium name="DOE Joint Genome Institute"/>
            <person name="Mondo S.J."/>
            <person name="Dannebaum R.O."/>
            <person name="Kuo R.C."/>
            <person name="Labutti K."/>
            <person name="Haridas S."/>
            <person name="Kuo A."/>
            <person name="Salamov A."/>
            <person name="Ahrendt S.R."/>
            <person name="Lipzen A."/>
            <person name="Sullivan W."/>
            <person name="Andreopoulos W.B."/>
            <person name="Clum A."/>
            <person name="Lindquist E."/>
            <person name="Daum C."/>
            <person name="Ramamoorthy G.K."/>
            <person name="Gryganskyi A."/>
            <person name="Culley D."/>
            <person name="Magnuson J.K."/>
            <person name="James T.Y."/>
            <person name="O'Malley M.A."/>
            <person name="Stajich J.E."/>
            <person name="Spatafora J.W."/>
            <person name="Visel A."/>
            <person name="Grigoriev I.V."/>
        </authorList>
    </citation>
    <scope>NUCLEOTIDE SEQUENCE [LARGE SCALE GENOMIC DNA]</scope>
    <source>
        <strain evidence="16 17">NRRL 2496</strain>
    </source>
</reference>
<evidence type="ECO:0000256" key="14">
    <source>
        <dbReference type="ARBA" id="ARBA00047337"/>
    </source>
</evidence>